<dbReference type="SMART" id="SM00332">
    <property type="entry name" value="PP2Cc"/>
    <property type="match status" value="1"/>
</dbReference>
<keyword evidence="1" id="KW-1133">Transmembrane helix</keyword>
<dbReference type="InterPro" id="IPR015655">
    <property type="entry name" value="PP2C"/>
</dbReference>
<dbReference type="SUPFAM" id="SSF81606">
    <property type="entry name" value="PP2C-like"/>
    <property type="match status" value="1"/>
</dbReference>
<dbReference type="KEGG" id="ccz:CCALI_01080"/>
<feature type="transmembrane region" description="Helical" evidence="1">
    <location>
        <begin position="298"/>
        <end position="320"/>
    </location>
</feature>
<dbReference type="PATRIC" id="fig|1303518.3.peg.1100"/>
<protein>
    <submittedName>
        <fullName evidence="3">Serine/threonine protein phosphatase</fullName>
    </submittedName>
</protein>
<dbReference type="Gene3D" id="2.40.10.500">
    <property type="match status" value="1"/>
</dbReference>
<evidence type="ECO:0000313" key="4">
    <source>
        <dbReference type="Proteomes" id="UP000014227"/>
    </source>
</evidence>
<dbReference type="InterPro" id="IPR001932">
    <property type="entry name" value="PPM-type_phosphatase-like_dom"/>
</dbReference>
<reference evidence="4" key="1">
    <citation type="submission" date="2013-03" db="EMBL/GenBank/DDBJ databases">
        <title>Genome sequence of Chthonomonas calidirosea, the first sequenced genome from the Armatimonadetes phylum (formally candidate division OP10).</title>
        <authorList>
            <person name="Lee K.C.Y."/>
            <person name="Morgan X.C."/>
            <person name="Dunfield P.F."/>
            <person name="Tamas I."/>
            <person name="Houghton K.M."/>
            <person name="Vyssotski M."/>
            <person name="Ryan J.L.J."/>
            <person name="Lagutin K."/>
            <person name="McDonald I.R."/>
            <person name="Stott M.B."/>
        </authorList>
    </citation>
    <scope>NUCLEOTIDE SEQUENCE [LARGE SCALE GENOMIC DNA]</scope>
    <source>
        <strain evidence="4">DSM 23976 / ICMP 18418 / T49</strain>
    </source>
</reference>
<dbReference type="Proteomes" id="UP000014227">
    <property type="component" value="Chromosome I"/>
</dbReference>
<dbReference type="STRING" id="454171.CP488_00076"/>
<dbReference type="HOGENOM" id="CLU_543700_0_0_0"/>
<name>S0EYH0_CHTCT</name>
<dbReference type="PROSITE" id="PS51746">
    <property type="entry name" value="PPM_2"/>
    <property type="match status" value="1"/>
</dbReference>
<accession>S0EYH0</accession>
<keyword evidence="1" id="KW-0812">Transmembrane</keyword>
<gene>
    <name evidence="3" type="ORF">CCALI_01080</name>
</gene>
<dbReference type="eggNOG" id="COG0631">
    <property type="taxonomic scope" value="Bacteria"/>
</dbReference>
<dbReference type="Pfam" id="PF13672">
    <property type="entry name" value="PP2C_2"/>
    <property type="match status" value="1"/>
</dbReference>
<dbReference type="EMBL" id="HF951689">
    <property type="protein sequence ID" value="CCW34902.1"/>
    <property type="molecule type" value="Genomic_DNA"/>
</dbReference>
<dbReference type="InParanoid" id="S0EYH0"/>
<dbReference type="SMART" id="SM00331">
    <property type="entry name" value="PP2C_SIG"/>
    <property type="match status" value="1"/>
</dbReference>
<dbReference type="CDD" id="cd00143">
    <property type="entry name" value="PP2Cc"/>
    <property type="match status" value="1"/>
</dbReference>
<dbReference type="SUPFAM" id="SSF101898">
    <property type="entry name" value="NHL repeat"/>
    <property type="match status" value="1"/>
</dbReference>
<dbReference type="NCBIfam" id="NF033484">
    <property type="entry name" value="Stp1_PP2C_phos"/>
    <property type="match status" value="1"/>
</dbReference>
<organism evidence="3 4">
    <name type="scientific">Chthonomonas calidirosea (strain DSM 23976 / ICMP 18418 / T49)</name>
    <dbReference type="NCBI Taxonomy" id="1303518"/>
    <lineage>
        <taxon>Bacteria</taxon>
        <taxon>Bacillati</taxon>
        <taxon>Armatimonadota</taxon>
        <taxon>Chthonomonadia</taxon>
        <taxon>Chthonomonadales</taxon>
        <taxon>Chthonomonadaceae</taxon>
        <taxon>Chthonomonas</taxon>
    </lineage>
</organism>
<dbReference type="AlphaFoldDB" id="S0EYH0"/>
<keyword evidence="4" id="KW-1185">Reference proteome</keyword>
<dbReference type="RefSeq" id="WP_016482450.1">
    <property type="nucleotide sequence ID" value="NC_021487.1"/>
</dbReference>
<evidence type="ECO:0000313" key="3">
    <source>
        <dbReference type="EMBL" id="CCW34902.1"/>
    </source>
</evidence>
<sequence length="501" mass="54584">MQTVAEPIPIRIGCRTDVGHKREHNEDSFAVVDRAALNGLLDCVLLVADGMGGMGGGDVASRITAHTVPETIHQLLQTSPHEELVSLLLQAFQAANQEVFTRRADRIEQRSMGTTCVCALIRNGTLAIAHVGDSRAYLLRHGRLSLLTADHSAVWEEIQAGRMTREEAEANRYRHVITRAIGIAPDVEVDTSLHSLEVGDVLLLCSDGLTTEVTEREIAQILVSSTDPQEACNRLIESALNHGGSDNVTALVARYGPMRPLLPPEEETPTDNTANWRYALTQETVADSKTVSKVARGWVVGTLLLLLIALGEAAWIYHLFVKLQHARPSQPVVLLQPPSKPAVFEPLSYATVATKQLDMPLRNDVLQIMPNGDLLVATLQGKLMDFNPQTHLLRPVPVNAQIPSSPETSAKKTKPTAQFYLTLDQAGNRYQIRPDLRCIEKFTPEGTRVATNIGKGALVAPTCLAVAPSGTIYVIDNGRLKSIQAYPARPQSSELSTSQAR</sequence>
<proteinExistence type="predicted"/>
<dbReference type="Gene3D" id="3.60.40.10">
    <property type="entry name" value="PPM-type phosphatase domain"/>
    <property type="match status" value="1"/>
</dbReference>
<dbReference type="PANTHER" id="PTHR47992">
    <property type="entry name" value="PROTEIN PHOSPHATASE"/>
    <property type="match status" value="1"/>
</dbReference>
<dbReference type="GO" id="GO:0004722">
    <property type="term" value="F:protein serine/threonine phosphatase activity"/>
    <property type="evidence" value="ECO:0007669"/>
    <property type="project" value="InterPro"/>
</dbReference>
<feature type="domain" description="PPM-type phosphatase" evidence="2">
    <location>
        <begin position="11"/>
        <end position="255"/>
    </location>
</feature>
<dbReference type="InterPro" id="IPR036457">
    <property type="entry name" value="PPM-type-like_dom_sf"/>
</dbReference>
<evidence type="ECO:0000256" key="1">
    <source>
        <dbReference type="SAM" id="Phobius"/>
    </source>
</evidence>
<dbReference type="OrthoDB" id="9801841at2"/>
<keyword evidence="1" id="KW-0472">Membrane</keyword>
<evidence type="ECO:0000259" key="2">
    <source>
        <dbReference type="PROSITE" id="PS51746"/>
    </source>
</evidence>